<dbReference type="EMBL" id="QLMG01000028">
    <property type="protein sequence ID" value="RAK14207.1"/>
    <property type="molecule type" value="Genomic_DNA"/>
</dbReference>
<reference evidence="2 3" key="1">
    <citation type="submission" date="2018-06" db="EMBL/GenBank/DDBJ databases">
        <title>Genomic Encyclopedia of Archaeal and Bacterial Type Strains, Phase II (KMG-II): from individual species to whole genera.</title>
        <authorList>
            <person name="Goeker M."/>
        </authorList>
    </citation>
    <scope>NUCLEOTIDE SEQUENCE [LARGE SCALE GENOMIC DNA]</scope>
    <source>
        <strain evidence="2 3">DSM 22011</strain>
    </source>
</reference>
<dbReference type="Proteomes" id="UP000249165">
    <property type="component" value="Unassembled WGS sequence"/>
</dbReference>
<evidence type="ECO:0000256" key="1">
    <source>
        <dbReference type="SAM" id="SignalP"/>
    </source>
</evidence>
<dbReference type="RefSeq" id="WP_009505501.1">
    <property type="nucleotide sequence ID" value="NZ_LIGK01000028.1"/>
</dbReference>
<evidence type="ECO:0000313" key="3">
    <source>
        <dbReference type="Proteomes" id="UP000249165"/>
    </source>
</evidence>
<sequence>MPIRRLSWMTMPARAKTVLWLYCLCCAGSMAQAGAWPREKGTWFASGLVRLSWPQDRTTWTSFAPTSRYSSVFVEYGLTEKITAGLDIGRPANGEGKTIGFLRYPLNRSDRTLKIAAELGLGQVAGQAVIRPGLMLGMGWKHGWLAADALAEIPVRTRAAELKLDLTAGLNLPLDFKLVAQMQTGRPYANAPYAKIETTIVTPAFYNISAQVGGSWGLAGDETMGMTFGLWAQF</sequence>
<gene>
    <name evidence="2" type="ORF">ATI53_10288</name>
</gene>
<organism evidence="2 3">
    <name type="scientific">Salipiger aestuarii</name>
    <dbReference type="NCBI Taxonomy" id="568098"/>
    <lineage>
        <taxon>Bacteria</taxon>
        <taxon>Pseudomonadati</taxon>
        <taxon>Pseudomonadota</taxon>
        <taxon>Alphaproteobacteria</taxon>
        <taxon>Rhodobacterales</taxon>
        <taxon>Roseobacteraceae</taxon>
        <taxon>Salipiger</taxon>
    </lineage>
</organism>
<feature type="chain" id="PRO_5016442478" evidence="1">
    <location>
        <begin position="32"/>
        <end position="234"/>
    </location>
</feature>
<protein>
    <submittedName>
        <fullName evidence="2">Uncharacterized protein</fullName>
    </submittedName>
</protein>
<keyword evidence="1" id="KW-0732">Signal</keyword>
<comment type="caution">
    <text evidence="2">The sequence shown here is derived from an EMBL/GenBank/DDBJ whole genome shotgun (WGS) entry which is preliminary data.</text>
</comment>
<feature type="signal peptide" evidence="1">
    <location>
        <begin position="1"/>
        <end position="31"/>
    </location>
</feature>
<dbReference type="AlphaFoldDB" id="A0A327Y174"/>
<proteinExistence type="predicted"/>
<evidence type="ECO:0000313" key="2">
    <source>
        <dbReference type="EMBL" id="RAK14207.1"/>
    </source>
</evidence>
<accession>A0A327Y174</accession>
<keyword evidence="3" id="KW-1185">Reference proteome</keyword>
<name>A0A327Y174_9RHOB</name>